<evidence type="ECO:0000313" key="7">
    <source>
        <dbReference type="Proteomes" id="UP000317180"/>
    </source>
</evidence>
<dbReference type="Proteomes" id="UP000276178">
    <property type="component" value="Unassembled WGS sequence"/>
</dbReference>
<evidence type="ECO:0000313" key="5">
    <source>
        <dbReference type="EMBL" id="RNB53981.1"/>
    </source>
</evidence>
<name>A0A3M8AS01_9BACL</name>
<dbReference type="Pfam" id="PF00583">
    <property type="entry name" value="Acetyltransf_1"/>
    <property type="match status" value="1"/>
</dbReference>
<evidence type="ECO:0000313" key="4">
    <source>
        <dbReference type="EMBL" id="GED28557.1"/>
    </source>
</evidence>
<keyword evidence="1 5" id="KW-0808">Transferase</keyword>
<evidence type="ECO:0000256" key="2">
    <source>
        <dbReference type="ARBA" id="ARBA00023315"/>
    </source>
</evidence>
<comment type="caution">
    <text evidence="5">The sequence shown here is derived from an EMBL/GenBank/DDBJ whole genome shotgun (WGS) entry which is preliminary data.</text>
</comment>
<dbReference type="CDD" id="cd04301">
    <property type="entry name" value="NAT_SF"/>
    <property type="match status" value="1"/>
</dbReference>
<dbReference type="EMBL" id="BJOD01000079">
    <property type="protein sequence ID" value="GED28557.1"/>
    <property type="molecule type" value="Genomic_DNA"/>
</dbReference>
<dbReference type="PROSITE" id="PS51186">
    <property type="entry name" value="GNAT"/>
    <property type="match status" value="1"/>
</dbReference>
<organism evidence="5 6">
    <name type="scientific">Brevibacillus agri</name>
    <dbReference type="NCBI Taxonomy" id="51101"/>
    <lineage>
        <taxon>Bacteria</taxon>
        <taxon>Bacillati</taxon>
        <taxon>Bacillota</taxon>
        <taxon>Bacilli</taxon>
        <taxon>Bacillales</taxon>
        <taxon>Paenibacillaceae</taxon>
        <taxon>Brevibacillus</taxon>
    </lineage>
</organism>
<dbReference type="RefSeq" id="WP_081414677.1">
    <property type="nucleotide sequence ID" value="NZ_BJOD01000079.1"/>
</dbReference>
<dbReference type="GeneID" id="82810037"/>
<dbReference type="Proteomes" id="UP000317180">
    <property type="component" value="Unassembled WGS sequence"/>
</dbReference>
<evidence type="ECO:0000313" key="6">
    <source>
        <dbReference type="Proteomes" id="UP000276178"/>
    </source>
</evidence>
<dbReference type="AlphaFoldDB" id="A0A3M8AS01"/>
<keyword evidence="2" id="KW-0012">Acyltransferase</keyword>
<evidence type="ECO:0000256" key="1">
    <source>
        <dbReference type="ARBA" id="ARBA00022679"/>
    </source>
</evidence>
<gene>
    <name evidence="4" type="ORF">BAG01nite_46590</name>
    <name evidence="5" type="ORF">EB820_15295</name>
</gene>
<dbReference type="OrthoDB" id="9797178at2"/>
<dbReference type="EMBL" id="RHHN01000044">
    <property type="protein sequence ID" value="RNB53981.1"/>
    <property type="molecule type" value="Genomic_DNA"/>
</dbReference>
<dbReference type="InterPro" id="IPR050832">
    <property type="entry name" value="Bact_Acetyltransf"/>
</dbReference>
<dbReference type="InterPro" id="IPR016181">
    <property type="entry name" value="Acyl_CoA_acyltransferase"/>
</dbReference>
<reference evidence="5 6" key="1">
    <citation type="submission" date="2018-10" db="EMBL/GenBank/DDBJ databases">
        <title>Phylogenomics of Brevibacillus.</title>
        <authorList>
            <person name="Dunlap C."/>
        </authorList>
    </citation>
    <scope>NUCLEOTIDE SEQUENCE [LARGE SCALE GENOMIC DNA]</scope>
    <source>
        <strain evidence="5 6">NRRL NRS 1219</strain>
    </source>
</reference>
<protein>
    <submittedName>
        <fullName evidence="5">N-acetyltransferase</fullName>
    </submittedName>
</protein>
<feature type="domain" description="N-acetyltransferase" evidence="3">
    <location>
        <begin position="1"/>
        <end position="156"/>
    </location>
</feature>
<dbReference type="SUPFAM" id="SSF55729">
    <property type="entry name" value="Acyl-CoA N-acyltransferases (Nat)"/>
    <property type="match status" value="1"/>
</dbReference>
<proteinExistence type="predicted"/>
<dbReference type="PANTHER" id="PTHR43877:SF1">
    <property type="entry name" value="ACETYLTRANSFERASE"/>
    <property type="match status" value="1"/>
</dbReference>
<keyword evidence="7" id="KW-1185">Reference proteome</keyword>
<dbReference type="PANTHER" id="PTHR43877">
    <property type="entry name" value="AMINOALKYLPHOSPHONATE N-ACETYLTRANSFERASE-RELATED-RELATED"/>
    <property type="match status" value="1"/>
</dbReference>
<dbReference type="InterPro" id="IPR000182">
    <property type="entry name" value="GNAT_dom"/>
</dbReference>
<accession>A0A3M8AS01</accession>
<dbReference type="GO" id="GO:0016747">
    <property type="term" value="F:acyltransferase activity, transferring groups other than amino-acyl groups"/>
    <property type="evidence" value="ECO:0007669"/>
    <property type="project" value="InterPro"/>
</dbReference>
<dbReference type="Gene3D" id="3.40.630.30">
    <property type="match status" value="1"/>
</dbReference>
<reference evidence="4 7" key="2">
    <citation type="submission" date="2019-06" db="EMBL/GenBank/DDBJ databases">
        <title>Whole genome shotgun sequence of Brevibacillus agri NBRC 15538.</title>
        <authorList>
            <person name="Hosoyama A."/>
            <person name="Uohara A."/>
            <person name="Ohji S."/>
            <person name="Ichikawa N."/>
        </authorList>
    </citation>
    <scope>NUCLEOTIDE SEQUENCE [LARGE SCALE GENOMIC DNA]</scope>
    <source>
        <strain evidence="4 7">NBRC 15538</strain>
    </source>
</reference>
<sequence>MTIRTEEPQDYHTTEQVVQAAFAGQPFCDQTEHLLVKRLRESAEFVPALSLVFEENGRIVGHLLLSKIKIEHDGGSFDEALALAPVSVLPSHQGKGIGAALINHSINAARALGYKALVVLGHERYYPKFGFRPASHWGIRAPFEIPDELFMALELAPGSLDGVHGTVRYSPAFSG</sequence>
<evidence type="ECO:0000259" key="3">
    <source>
        <dbReference type="PROSITE" id="PS51186"/>
    </source>
</evidence>